<evidence type="ECO:0000313" key="1">
    <source>
        <dbReference type="EMBL" id="GIX74729.1"/>
    </source>
</evidence>
<comment type="caution">
    <text evidence="1">The sequence shown here is derived from an EMBL/GenBank/DDBJ whole genome shotgun (WGS) entry which is preliminary data.</text>
</comment>
<reference evidence="1 2" key="1">
    <citation type="submission" date="2021-06" db="EMBL/GenBank/DDBJ databases">
        <title>Caerostris extrusa draft genome.</title>
        <authorList>
            <person name="Kono N."/>
            <person name="Arakawa K."/>
        </authorList>
    </citation>
    <scope>NUCLEOTIDE SEQUENCE [LARGE SCALE GENOMIC DNA]</scope>
</reference>
<organism evidence="1 2">
    <name type="scientific">Caerostris extrusa</name>
    <name type="common">Bark spider</name>
    <name type="synonym">Caerostris bankana</name>
    <dbReference type="NCBI Taxonomy" id="172846"/>
    <lineage>
        <taxon>Eukaryota</taxon>
        <taxon>Metazoa</taxon>
        <taxon>Ecdysozoa</taxon>
        <taxon>Arthropoda</taxon>
        <taxon>Chelicerata</taxon>
        <taxon>Arachnida</taxon>
        <taxon>Araneae</taxon>
        <taxon>Araneomorphae</taxon>
        <taxon>Entelegynae</taxon>
        <taxon>Araneoidea</taxon>
        <taxon>Araneidae</taxon>
        <taxon>Caerostris</taxon>
    </lineage>
</organism>
<keyword evidence="2" id="KW-1185">Reference proteome</keyword>
<sequence length="156" mass="17654">MSAAPSFSTQPFQWKEGLDKHVFTYSFFSGGGPTCCSSHTDPVQPGHADAHQLFTLNGRDVPVEIAWVHLREGYPDNVHLVVVDLTDCPFTAHDCRENKCISRRDHAVQWPLKRPTRRGCVRKIINLKDVKGYLSQFNTVDPHYGWPLFIGALGHR</sequence>
<proteinExistence type="predicted"/>
<gene>
    <name evidence="1" type="ORF">CEXT_300891</name>
</gene>
<dbReference type="EMBL" id="BPLR01002523">
    <property type="protein sequence ID" value="GIX74729.1"/>
    <property type="molecule type" value="Genomic_DNA"/>
</dbReference>
<dbReference type="Proteomes" id="UP001054945">
    <property type="component" value="Unassembled WGS sequence"/>
</dbReference>
<dbReference type="AlphaFoldDB" id="A0AAV4MUZ7"/>
<protein>
    <submittedName>
        <fullName evidence="1">Uncharacterized protein</fullName>
    </submittedName>
</protein>
<name>A0AAV4MUZ7_CAEEX</name>
<accession>A0AAV4MUZ7</accession>
<evidence type="ECO:0000313" key="2">
    <source>
        <dbReference type="Proteomes" id="UP001054945"/>
    </source>
</evidence>